<evidence type="ECO:0000256" key="7">
    <source>
        <dbReference type="ARBA" id="ARBA00022989"/>
    </source>
</evidence>
<evidence type="ECO:0000313" key="13">
    <source>
        <dbReference type="EMBL" id="CDF38113.1"/>
    </source>
</evidence>
<evidence type="ECO:0000256" key="3">
    <source>
        <dbReference type="ARBA" id="ARBA00007222"/>
    </source>
</evidence>
<evidence type="ECO:0000259" key="12">
    <source>
        <dbReference type="Pfam" id="PF16192"/>
    </source>
</evidence>
<evidence type="ECO:0000259" key="11">
    <source>
        <dbReference type="Pfam" id="PF02366"/>
    </source>
</evidence>
<dbReference type="OMA" id="WESAWHE"/>
<dbReference type="Pfam" id="PF16192">
    <property type="entry name" value="PMT_4TMC"/>
    <property type="match status" value="1"/>
</dbReference>
<feature type="transmembrane region" description="Helical" evidence="10">
    <location>
        <begin position="390"/>
        <end position="416"/>
    </location>
</feature>
<keyword evidence="8 10" id="KW-0472">Membrane</keyword>
<feature type="transmembrane region" description="Helical" evidence="10">
    <location>
        <begin position="279"/>
        <end position="298"/>
    </location>
</feature>
<dbReference type="Pfam" id="PF02366">
    <property type="entry name" value="PMT"/>
    <property type="match status" value="1"/>
</dbReference>
<keyword evidence="7 10" id="KW-1133">Transmembrane helix</keyword>
<feature type="transmembrane region" description="Helical" evidence="10">
    <location>
        <begin position="462"/>
        <end position="484"/>
    </location>
</feature>
<keyword evidence="4 13" id="KW-0328">Glycosyltransferase</keyword>
<dbReference type="EMBL" id="HG001898">
    <property type="protein sequence ID" value="CDF38113.1"/>
    <property type="molecule type" value="Genomic_DNA"/>
</dbReference>
<comment type="similarity">
    <text evidence="3">Belongs to the glycosyltransferase 39 family.</text>
</comment>
<evidence type="ECO:0000256" key="9">
    <source>
        <dbReference type="SAM" id="MobiDB-lite"/>
    </source>
</evidence>
<dbReference type="UniPathway" id="UPA00378"/>
<dbReference type="KEGG" id="ccp:CHC_T00008595001"/>
<feature type="domain" description="Protein O-mannosyl-transferase C-terminal four TM" evidence="12">
    <location>
        <begin position="338"/>
        <end position="531"/>
    </location>
</feature>
<dbReference type="InterPro" id="IPR003342">
    <property type="entry name" value="ArnT-like_N"/>
</dbReference>
<proteinExistence type="inferred from homology"/>
<dbReference type="PANTHER" id="PTHR10050">
    <property type="entry name" value="DOLICHYL-PHOSPHATE-MANNOSE--PROTEIN MANNOSYLTRANSFERASE"/>
    <property type="match status" value="1"/>
</dbReference>
<comment type="pathway">
    <text evidence="2">Protein modification; protein glycosylation.</text>
</comment>
<dbReference type="GO" id="GO:0012505">
    <property type="term" value="C:endomembrane system"/>
    <property type="evidence" value="ECO:0007669"/>
    <property type="project" value="UniProtKB-SubCell"/>
</dbReference>
<dbReference type="Gramene" id="CDF38113">
    <property type="protein sequence ID" value="CDF38113"/>
    <property type="gene ID" value="CHC_T00008595001"/>
</dbReference>
<reference evidence="14" key="1">
    <citation type="journal article" date="2013" name="Proc. Natl. Acad. Sci. U.S.A.">
        <title>Genome structure and metabolic features in the red seaweed Chondrus crispus shed light on evolution of the Archaeplastida.</title>
        <authorList>
            <person name="Collen J."/>
            <person name="Porcel B."/>
            <person name="Carre W."/>
            <person name="Ball S.G."/>
            <person name="Chaparro C."/>
            <person name="Tonon T."/>
            <person name="Barbeyron T."/>
            <person name="Michel G."/>
            <person name="Noel B."/>
            <person name="Valentin K."/>
            <person name="Elias M."/>
            <person name="Artiguenave F."/>
            <person name="Arun A."/>
            <person name="Aury J.M."/>
            <person name="Barbosa-Neto J.F."/>
            <person name="Bothwell J.H."/>
            <person name="Bouget F.Y."/>
            <person name="Brillet L."/>
            <person name="Cabello-Hurtado F."/>
            <person name="Capella-Gutierrez S."/>
            <person name="Charrier B."/>
            <person name="Cladiere L."/>
            <person name="Cock J.M."/>
            <person name="Coelho S.M."/>
            <person name="Colleoni C."/>
            <person name="Czjzek M."/>
            <person name="Da Silva C."/>
            <person name="Delage L."/>
            <person name="Denoeud F."/>
            <person name="Deschamps P."/>
            <person name="Dittami S.M."/>
            <person name="Gabaldon T."/>
            <person name="Gachon C.M."/>
            <person name="Groisillier A."/>
            <person name="Herve C."/>
            <person name="Jabbari K."/>
            <person name="Katinka M."/>
            <person name="Kloareg B."/>
            <person name="Kowalczyk N."/>
            <person name="Labadie K."/>
            <person name="Leblanc C."/>
            <person name="Lopez P.J."/>
            <person name="McLachlan D.H."/>
            <person name="Meslet-Cladiere L."/>
            <person name="Moustafa A."/>
            <person name="Nehr Z."/>
            <person name="Nyvall Collen P."/>
            <person name="Panaud O."/>
            <person name="Partensky F."/>
            <person name="Poulain J."/>
            <person name="Rensing S.A."/>
            <person name="Rousvoal S."/>
            <person name="Samson G."/>
            <person name="Symeonidi A."/>
            <person name="Weissenbach J."/>
            <person name="Zambounis A."/>
            <person name="Wincker P."/>
            <person name="Boyen C."/>
        </authorList>
    </citation>
    <scope>NUCLEOTIDE SEQUENCE [LARGE SCALE GENOMIC DNA]</scope>
    <source>
        <strain evidence="14">cv. Stackhouse</strain>
    </source>
</reference>
<evidence type="ECO:0000256" key="1">
    <source>
        <dbReference type="ARBA" id="ARBA00004127"/>
    </source>
</evidence>
<feature type="region of interest" description="Disordered" evidence="9">
    <location>
        <begin position="1"/>
        <end position="31"/>
    </location>
</feature>
<dbReference type="OrthoDB" id="292747at2759"/>
<organism evidence="13 14">
    <name type="scientific">Chondrus crispus</name>
    <name type="common">Carrageen Irish moss</name>
    <name type="synonym">Polymorpha crispa</name>
    <dbReference type="NCBI Taxonomy" id="2769"/>
    <lineage>
        <taxon>Eukaryota</taxon>
        <taxon>Rhodophyta</taxon>
        <taxon>Florideophyceae</taxon>
        <taxon>Rhodymeniophycidae</taxon>
        <taxon>Gigartinales</taxon>
        <taxon>Gigartinaceae</taxon>
        <taxon>Chondrus</taxon>
    </lineage>
</organism>
<feature type="transmembrane region" description="Helical" evidence="10">
    <location>
        <begin position="206"/>
        <end position="222"/>
    </location>
</feature>
<dbReference type="InterPro" id="IPR027005">
    <property type="entry name" value="PMT-like"/>
</dbReference>
<dbReference type="RefSeq" id="XP_005717982.1">
    <property type="nucleotide sequence ID" value="XM_005717925.1"/>
</dbReference>
<accession>R7QK41</accession>
<sequence>MPTSTLRQRRKSGGGSRPLKPKSSARGRTSSGAAAAVLEVLGVRKLRGDPARSPDERRAWRVDLLVAAMLLLVALATRFYRLAVPAKIVFDEWHFAAFVDNYLSGKYLFDIHPPFGKLTLSLAAKLGGYVNRNYTFNNLGQPYGDLVYYPQRVVSASVGSLIPSVMYLIARALGLDPLVSATVGAMPLLDMLLCIESRLILTDSQLVLYSQLALLCALYLWATPKSTPKRYMWLTLTAVFGACAVSTKWTAIVTPGLIALVSLTGAIFPLEGPLDLLEMAYAGALAIGIYMGTFWVHFRLLPLSGPGDAFMPIEFQQTLVGSEYYRQNDASKVAAPGFVENFRYLNWEMLRANSAIEMRHHWESAWHEWLYNARGILYIDEDAGSGNREMIYLISNPVLTVVSGCGVLFGLSLLLATPVILWRGRMSGALSAVRKRAGVVFVLVSGWVLNLVPYIGVRRCTFLYHVLPALQLASLLAGVALQTVPSRRVRTALCVAVVAAMAAAFWYWRAWTYALERSYDELKALRWMPRWD</sequence>
<name>R7QK41_CHOCR</name>
<feature type="transmembrane region" description="Helical" evidence="10">
    <location>
        <begin position="253"/>
        <end position="270"/>
    </location>
</feature>
<dbReference type="AlphaFoldDB" id="R7QK41"/>
<feature type="transmembrane region" description="Helical" evidence="10">
    <location>
        <begin position="153"/>
        <end position="170"/>
    </location>
</feature>
<dbReference type="InterPro" id="IPR032421">
    <property type="entry name" value="PMT_4TMC"/>
</dbReference>
<protein>
    <submittedName>
        <fullName evidence="13">Dolichyl-phosphate-mannose--protein mannosyltransferase, family GT39</fullName>
    </submittedName>
</protein>
<evidence type="ECO:0000256" key="4">
    <source>
        <dbReference type="ARBA" id="ARBA00022676"/>
    </source>
</evidence>
<dbReference type="GO" id="GO:0006493">
    <property type="term" value="P:protein O-linked glycosylation"/>
    <property type="evidence" value="ECO:0007669"/>
    <property type="project" value="InterPro"/>
</dbReference>
<evidence type="ECO:0000256" key="5">
    <source>
        <dbReference type="ARBA" id="ARBA00022679"/>
    </source>
</evidence>
<keyword evidence="14" id="KW-1185">Reference proteome</keyword>
<evidence type="ECO:0000256" key="6">
    <source>
        <dbReference type="ARBA" id="ARBA00022692"/>
    </source>
</evidence>
<evidence type="ECO:0000313" key="14">
    <source>
        <dbReference type="Proteomes" id="UP000012073"/>
    </source>
</evidence>
<comment type="subcellular location">
    <subcellularLocation>
        <location evidence="1">Endomembrane system</location>
        <topology evidence="1">Multi-pass membrane protein</topology>
    </subcellularLocation>
</comment>
<feature type="domain" description="ArnT-like N-terminal" evidence="11">
    <location>
        <begin position="69"/>
        <end position="301"/>
    </location>
</feature>
<evidence type="ECO:0000256" key="8">
    <source>
        <dbReference type="ARBA" id="ARBA00023136"/>
    </source>
</evidence>
<evidence type="ECO:0000256" key="2">
    <source>
        <dbReference type="ARBA" id="ARBA00004922"/>
    </source>
</evidence>
<dbReference type="GO" id="GO:0000030">
    <property type="term" value="F:mannosyltransferase activity"/>
    <property type="evidence" value="ECO:0007669"/>
    <property type="project" value="InterPro"/>
</dbReference>
<feature type="transmembrane region" description="Helical" evidence="10">
    <location>
        <begin position="491"/>
        <end position="508"/>
    </location>
</feature>
<dbReference type="GeneID" id="17325696"/>
<evidence type="ECO:0000256" key="10">
    <source>
        <dbReference type="SAM" id="Phobius"/>
    </source>
</evidence>
<keyword evidence="5 13" id="KW-0808">Transferase</keyword>
<feature type="transmembrane region" description="Helical" evidence="10">
    <location>
        <begin position="437"/>
        <end position="456"/>
    </location>
</feature>
<gene>
    <name evidence="13" type="ORF">CHC_T00008595001</name>
</gene>
<keyword evidence="6 10" id="KW-0812">Transmembrane</keyword>
<dbReference type="GO" id="GO:0016020">
    <property type="term" value="C:membrane"/>
    <property type="evidence" value="ECO:0007669"/>
    <property type="project" value="InterPro"/>
</dbReference>
<dbReference type="Proteomes" id="UP000012073">
    <property type="component" value="Unassembled WGS sequence"/>
</dbReference>